<keyword evidence="2" id="KW-0732">Signal</keyword>
<feature type="region of interest" description="Disordered" evidence="1">
    <location>
        <begin position="350"/>
        <end position="371"/>
    </location>
</feature>
<organism evidence="3 4">
    <name type="scientific">Tetraparma gracilis</name>
    <dbReference type="NCBI Taxonomy" id="2962635"/>
    <lineage>
        <taxon>Eukaryota</taxon>
        <taxon>Sar</taxon>
        <taxon>Stramenopiles</taxon>
        <taxon>Ochrophyta</taxon>
        <taxon>Bolidophyceae</taxon>
        <taxon>Parmales</taxon>
        <taxon>Triparmaceae</taxon>
        <taxon>Tetraparma</taxon>
    </lineage>
</organism>
<evidence type="ECO:0000256" key="1">
    <source>
        <dbReference type="SAM" id="MobiDB-lite"/>
    </source>
</evidence>
<accession>A0ABQ6MZU1</accession>
<dbReference type="Proteomes" id="UP001165060">
    <property type="component" value="Unassembled WGS sequence"/>
</dbReference>
<proteinExistence type="predicted"/>
<evidence type="ECO:0000313" key="3">
    <source>
        <dbReference type="EMBL" id="GMI36446.1"/>
    </source>
</evidence>
<dbReference type="EMBL" id="BRYB01001924">
    <property type="protein sequence ID" value="GMI36446.1"/>
    <property type="molecule type" value="Genomic_DNA"/>
</dbReference>
<evidence type="ECO:0000256" key="2">
    <source>
        <dbReference type="SAM" id="SignalP"/>
    </source>
</evidence>
<feature type="chain" id="PRO_5046653742" evidence="2">
    <location>
        <begin position="23"/>
        <end position="490"/>
    </location>
</feature>
<reference evidence="3 4" key="1">
    <citation type="journal article" date="2023" name="Commun. Biol.">
        <title>Genome analysis of Parmales, the sister group of diatoms, reveals the evolutionary specialization of diatoms from phago-mixotrophs to photoautotrophs.</title>
        <authorList>
            <person name="Ban H."/>
            <person name="Sato S."/>
            <person name="Yoshikawa S."/>
            <person name="Yamada K."/>
            <person name="Nakamura Y."/>
            <person name="Ichinomiya M."/>
            <person name="Sato N."/>
            <person name="Blanc-Mathieu R."/>
            <person name="Endo H."/>
            <person name="Kuwata A."/>
            <person name="Ogata H."/>
        </authorList>
    </citation>
    <scope>NUCLEOTIDE SEQUENCE [LARGE SCALE GENOMIC DNA]</scope>
</reference>
<sequence>MVPSAVWQAHVLPCLLLPDVQALLAASKASTRHVLAGLEDYQGGAVPLQDLTFPAMACKCGVFLTPFFFDEDEESPVWCPECSLRLMCLEEQATKLYDDVRGEELGYTPGEVAALLRGGLVVFGLEPMLSHVYGHLMVLADEAGEDVWAAEQAEMERVYETRRRIEKFEASERGEATSPDSEDSDVASGAGSSAGGSGGPPPPAPGGGSSKLPAFAVPRACVNLHSQGGDAEFVVVSELQGGMVKVEPAGGGAATQVMAGDISRAVVPNANDGVLVIKGGERGHLDLSHQGALATEGTLVCIDRSDAIFKDANGDFKIVDMADIVKVNWGELGEFEREAILEKMRAASGASDNDMDMSSDEEVDRGPAPWAGAPRDARATFDCVSWDLKMRRISKVEDEAYRLYLCAESVSAFPAKLVLERMEDGLHRVDIEPDCVGAWQAFACDFVDDEEKYFELPEAERGIHPREAYRMANIRSPEGDATENTGYASA</sequence>
<gene>
    <name evidence="3" type="ORF">TeGR_g1496</name>
</gene>
<keyword evidence="4" id="KW-1185">Reference proteome</keyword>
<comment type="caution">
    <text evidence="3">The sequence shown here is derived from an EMBL/GenBank/DDBJ whole genome shotgun (WGS) entry which is preliminary data.</text>
</comment>
<feature type="region of interest" description="Disordered" evidence="1">
    <location>
        <begin position="170"/>
        <end position="211"/>
    </location>
</feature>
<protein>
    <submittedName>
        <fullName evidence="3">Uncharacterized protein</fullName>
    </submittedName>
</protein>
<name>A0ABQ6MZU1_9STRA</name>
<evidence type="ECO:0000313" key="4">
    <source>
        <dbReference type="Proteomes" id="UP001165060"/>
    </source>
</evidence>
<feature type="signal peptide" evidence="2">
    <location>
        <begin position="1"/>
        <end position="22"/>
    </location>
</feature>
<feature type="compositionally biased region" description="Acidic residues" evidence="1">
    <location>
        <begin position="353"/>
        <end position="363"/>
    </location>
</feature>